<evidence type="ECO:0000313" key="1">
    <source>
        <dbReference type="EMBL" id="KKL51809.1"/>
    </source>
</evidence>
<name>A0A0F9CRM4_9ZZZZ</name>
<organism evidence="1">
    <name type="scientific">marine sediment metagenome</name>
    <dbReference type="NCBI Taxonomy" id="412755"/>
    <lineage>
        <taxon>unclassified sequences</taxon>
        <taxon>metagenomes</taxon>
        <taxon>ecological metagenomes</taxon>
    </lineage>
</organism>
<proteinExistence type="predicted"/>
<reference evidence="1" key="1">
    <citation type="journal article" date="2015" name="Nature">
        <title>Complex archaea that bridge the gap between prokaryotes and eukaryotes.</title>
        <authorList>
            <person name="Spang A."/>
            <person name="Saw J.H."/>
            <person name="Jorgensen S.L."/>
            <person name="Zaremba-Niedzwiedzka K."/>
            <person name="Martijn J."/>
            <person name="Lind A.E."/>
            <person name="van Eijk R."/>
            <person name="Schleper C."/>
            <person name="Guy L."/>
            <person name="Ettema T.J."/>
        </authorList>
    </citation>
    <scope>NUCLEOTIDE SEQUENCE</scope>
</reference>
<protein>
    <submittedName>
        <fullName evidence="1">Uncharacterized protein</fullName>
    </submittedName>
</protein>
<gene>
    <name evidence="1" type="ORF">LCGC14_2291760</name>
</gene>
<sequence length="63" mass="7136">MPKRVEEELSEADRMHALAVKMRSQKDTASADMLEGKVRAKRRRAIARMGRRVRGTSGRKAVV</sequence>
<dbReference type="AlphaFoldDB" id="A0A0F9CRM4"/>
<accession>A0A0F9CRM4</accession>
<dbReference type="EMBL" id="LAZR01032120">
    <property type="protein sequence ID" value="KKL51809.1"/>
    <property type="molecule type" value="Genomic_DNA"/>
</dbReference>
<comment type="caution">
    <text evidence="1">The sequence shown here is derived from an EMBL/GenBank/DDBJ whole genome shotgun (WGS) entry which is preliminary data.</text>
</comment>